<accession>A0A072VSJ4</accession>
<evidence type="ECO:0000256" key="1">
    <source>
        <dbReference type="SAM" id="MobiDB-lite"/>
    </source>
</evidence>
<protein>
    <submittedName>
        <fullName evidence="2 3">Uncharacterized protein</fullName>
    </submittedName>
</protein>
<reference evidence="3" key="3">
    <citation type="submission" date="2015-04" db="UniProtKB">
        <authorList>
            <consortium name="EnsemblPlants"/>
        </authorList>
    </citation>
    <scope>IDENTIFICATION</scope>
    <source>
        <strain evidence="3">cv. Jemalong A17</strain>
    </source>
</reference>
<feature type="region of interest" description="Disordered" evidence="1">
    <location>
        <begin position="1"/>
        <end position="22"/>
    </location>
</feature>
<keyword evidence="4" id="KW-1185">Reference proteome</keyword>
<reference evidence="2 4" key="1">
    <citation type="journal article" date="2011" name="Nature">
        <title>The Medicago genome provides insight into the evolution of rhizobial symbioses.</title>
        <authorList>
            <person name="Young N.D."/>
            <person name="Debelle F."/>
            <person name="Oldroyd G.E."/>
            <person name="Geurts R."/>
            <person name="Cannon S.B."/>
            <person name="Udvardi M.K."/>
            <person name="Benedito V.A."/>
            <person name="Mayer K.F."/>
            <person name="Gouzy J."/>
            <person name="Schoof H."/>
            <person name="Van de Peer Y."/>
            <person name="Proost S."/>
            <person name="Cook D.R."/>
            <person name="Meyers B.C."/>
            <person name="Spannagl M."/>
            <person name="Cheung F."/>
            <person name="De Mita S."/>
            <person name="Krishnakumar V."/>
            <person name="Gundlach H."/>
            <person name="Zhou S."/>
            <person name="Mudge J."/>
            <person name="Bharti A.K."/>
            <person name="Murray J.D."/>
            <person name="Naoumkina M.A."/>
            <person name="Rosen B."/>
            <person name="Silverstein K.A."/>
            <person name="Tang H."/>
            <person name="Rombauts S."/>
            <person name="Zhao P.X."/>
            <person name="Zhou P."/>
            <person name="Barbe V."/>
            <person name="Bardou P."/>
            <person name="Bechner M."/>
            <person name="Bellec A."/>
            <person name="Berger A."/>
            <person name="Berges H."/>
            <person name="Bidwell S."/>
            <person name="Bisseling T."/>
            <person name="Choisne N."/>
            <person name="Couloux A."/>
            <person name="Denny R."/>
            <person name="Deshpande S."/>
            <person name="Dai X."/>
            <person name="Doyle J.J."/>
            <person name="Dudez A.M."/>
            <person name="Farmer A.D."/>
            <person name="Fouteau S."/>
            <person name="Franken C."/>
            <person name="Gibelin C."/>
            <person name="Gish J."/>
            <person name="Goldstein S."/>
            <person name="Gonzalez A.J."/>
            <person name="Green P.J."/>
            <person name="Hallab A."/>
            <person name="Hartog M."/>
            <person name="Hua A."/>
            <person name="Humphray S.J."/>
            <person name="Jeong D.H."/>
            <person name="Jing Y."/>
            <person name="Jocker A."/>
            <person name="Kenton S.M."/>
            <person name="Kim D.J."/>
            <person name="Klee K."/>
            <person name="Lai H."/>
            <person name="Lang C."/>
            <person name="Lin S."/>
            <person name="Macmil S.L."/>
            <person name="Magdelenat G."/>
            <person name="Matthews L."/>
            <person name="McCorrison J."/>
            <person name="Monaghan E.L."/>
            <person name="Mun J.H."/>
            <person name="Najar F.Z."/>
            <person name="Nicholson C."/>
            <person name="Noirot C."/>
            <person name="O'Bleness M."/>
            <person name="Paule C.R."/>
            <person name="Poulain J."/>
            <person name="Prion F."/>
            <person name="Qin B."/>
            <person name="Qu C."/>
            <person name="Retzel E.F."/>
            <person name="Riddle C."/>
            <person name="Sallet E."/>
            <person name="Samain S."/>
            <person name="Samson N."/>
            <person name="Sanders I."/>
            <person name="Saurat O."/>
            <person name="Scarpelli C."/>
            <person name="Schiex T."/>
            <person name="Segurens B."/>
            <person name="Severin A.J."/>
            <person name="Sherrier D.J."/>
            <person name="Shi R."/>
            <person name="Sims S."/>
            <person name="Singer S.R."/>
            <person name="Sinharoy S."/>
            <person name="Sterck L."/>
            <person name="Viollet A."/>
            <person name="Wang B.B."/>
            <person name="Wang K."/>
            <person name="Wang M."/>
            <person name="Wang X."/>
            <person name="Warfsmann J."/>
            <person name="Weissenbach J."/>
            <person name="White D.D."/>
            <person name="White J.D."/>
            <person name="Wiley G.B."/>
            <person name="Wincker P."/>
            <person name="Xing Y."/>
            <person name="Yang L."/>
            <person name="Yao Z."/>
            <person name="Ying F."/>
            <person name="Zhai J."/>
            <person name="Zhou L."/>
            <person name="Zuber A."/>
            <person name="Denarie J."/>
            <person name="Dixon R.A."/>
            <person name="May G.D."/>
            <person name="Schwartz D.C."/>
            <person name="Rogers J."/>
            <person name="Quetier F."/>
            <person name="Town C.D."/>
            <person name="Roe B.A."/>
        </authorList>
    </citation>
    <scope>NUCLEOTIDE SEQUENCE [LARGE SCALE GENOMIC DNA]</scope>
    <source>
        <strain evidence="2">A17</strain>
        <strain evidence="3 4">cv. Jemalong A17</strain>
    </source>
</reference>
<evidence type="ECO:0000313" key="3">
    <source>
        <dbReference type="EnsemblPlants" id="KEH41105"/>
    </source>
</evidence>
<reference evidence="2 4" key="2">
    <citation type="journal article" date="2014" name="BMC Genomics">
        <title>An improved genome release (version Mt4.0) for the model legume Medicago truncatula.</title>
        <authorList>
            <person name="Tang H."/>
            <person name="Krishnakumar V."/>
            <person name="Bidwell S."/>
            <person name="Rosen B."/>
            <person name="Chan A."/>
            <person name="Zhou S."/>
            <person name="Gentzbittel L."/>
            <person name="Childs K.L."/>
            <person name="Yandell M."/>
            <person name="Gundlach H."/>
            <person name="Mayer K.F."/>
            <person name="Schwartz D.C."/>
            <person name="Town C.D."/>
        </authorList>
    </citation>
    <scope>GENOME REANNOTATION</scope>
    <source>
        <strain evidence="2">A17</strain>
        <strain evidence="3 4">cv. Jemalong A17</strain>
    </source>
</reference>
<dbReference type="EnsemblPlants" id="KEH41105">
    <property type="protein sequence ID" value="KEH41105"/>
    <property type="gene ID" value="MTR_1g041755"/>
</dbReference>
<organism evidence="2 4">
    <name type="scientific">Medicago truncatula</name>
    <name type="common">Barrel medic</name>
    <name type="synonym">Medicago tribuloides</name>
    <dbReference type="NCBI Taxonomy" id="3880"/>
    <lineage>
        <taxon>Eukaryota</taxon>
        <taxon>Viridiplantae</taxon>
        <taxon>Streptophyta</taxon>
        <taxon>Embryophyta</taxon>
        <taxon>Tracheophyta</taxon>
        <taxon>Spermatophyta</taxon>
        <taxon>Magnoliopsida</taxon>
        <taxon>eudicotyledons</taxon>
        <taxon>Gunneridae</taxon>
        <taxon>Pentapetalae</taxon>
        <taxon>rosids</taxon>
        <taxon>fabids</taxon>
        <taxon>Fabales</taxon>
        <taxon>Fabaceae</taxon>
        <taxon>Papilionoideae</taxon>
        <taxon>50 kb inversion clade</taxon>
        <taxon>NPAAA clade</taxon>
        <taxon>Hologalegina</taxon>
        <taxon>IRL clade</taxon>
        <taxon>Trifolieae</taxon>
        <taxon>Medicago</taxon>
    </lineage>
</organism>
<evidence type="ECO:0000313" key="2">
    <source>
        <dbReference type="EMBL" id="KEH41105.1"/>
    </source>
</evidence>
<dbReference type="Proteomes" id="UP000002051">
    <property type="component" value="Unassembled WGS sequence"/>
</dbReference>
<dbReference type="HOGENOM" id="CLU_2561694_0_0_1"/>
<evidence type="ECO:0000313" key="4">
    <source>
        <dbReference type="Proteomes" id="UP000002051"/>
    </source>
</evidence>
<sequence length="82" mass="9714">MRWNPNPTAITHGNKHTMRRGQRDSPADYVFDWFRLSDQLRSGADSINDFGVIHVADPKTWLFRRFKNSHMCRQLYVAVLCY</sequence>
<dbReference type="AlphaFoldDB" id="A0A072VSJ4"/>
<gene>
    <name evidence="2" type="ordered locus">MTR_1g041755</name>
</gene>
<name>A0A072VSJ4_MEDTR</name>
<proteinExistence type="predicted"/>
<dbReference type="EMBL" id="CM001217">
    <property type="protein sequence ID" value="KEH41105.1"/>
    <property type="molecule type" value="Genomic_DNA"/>
</dbReference>
<feature type="compositionally biased region" description="Polar residues" evidence="1">
    <location>
        <begin position="1"/>
        <end position="11"/>
    </location>
</feature>